<sequence length="299" mass="33003">YYPGTPKGITRMWFNGYMATPGTVKAHETRADKLAKNAETHYQALFRYGGHQSLTRNWLKPTHQTQTLITRKLFTNEVSKGFNADVHGVTGAPREALAKFTMQIPEALAGEFADFVMWDAAKNAPVAVSRDAMGEQFAKIAGIDPALEGRFEVTLANGKKVEARTVFDLTKEYLDANVTPEQASKVTWAPADAIRSLARTVAASDGRTLIACGMGPNQFWNNDNKDRALFLVLALAGSLGRHGGNIGSYAGNYKATLFSGIGKWTVEDPFHPQLEPKGEIKTRYALRYESMHFWANGER</sequence>
<protein>
    <submittedName>
        <fullName evidence="1">Uncharacterized protein</fullName>
    </submittedName>
</protein>
<name>X1ARS6_9ZZZZ</name>
<dbReference type="SUPFAM" id="SSF53706">
    <property type="entry name" value="Formate dehydrogenase/DMSO reductase, domains 1-3"/>
    <property type="match status" value="1"/>
</dbReference>
<proteinExistence type="predicted"/>
<feature type="non-terminal residue" evidence="1">
    <location>
        <position position="299"/>
    </location>
</feature>
<organism evidence="1">
    <name type="scientific">marine sediment metagenome</name>
    <dbReference type="NCBI Taxonomy" id="412755"/>
    <lineage>
        <taxon>unclassified sequences</taxon>
        <taxon>metagenomes</taxon>
        <taxon>ecological metagenomes</taxon>
    </lineage>
</organism>
<gene>
    <name evidence="1" type="ORF">S01H4_24418</name>
</gene>
<dbReference type="EMBL" id="BART01011462">
    <property type="protein sequence ID" value="GAG85420.1"/>
    <property type="molecule type" value="Genomic_DNA"/>
</dbReference>
<dbReference type="Gene3D" id="3.40.228.10">
    <property type="entry name" value="Dimethylsulfoxide Reductase, domain 2"/>
    <property type="match status" value="1"/>
</dbReference>
<feature type="non-terminal residue" evidence="1">
    <location>
        <position position="1"/>
    </location>
</feature>
<evidence type="ECO:0000313" key="1">
    <source>
        <dbReference type="EMBL" id="GAG85420.1"/>
    </source>
</evidence>
<reference evidence="1" key="1">
    <citation type="journal article" date="2014" name="Front. Microbiol.">
        <title>High frequency of phylogenetically diverse reductive dehalogenase-homologous genes in deep subseafloor sedimentary metagenomes.</title>
        <authorList>
            <person name="Kawai M."/>
            <person name="Futagami T."/>
            <person name="Toyoda A."/>
            <person name="Takaki Y."/>
            <person name="Nishi S."/>
            <person name="Hori S."/>
            <person name="Arai W."/>
            <person name="Tsubouchi T."/>
            <person name="Morono Y."/>
            <person name="Uchiyama I."/>
            <person name="Ito T."/>
            <person name="Fujiyama A."/>
            <person name="Inagaki F."/>
            <person name="Takami H."/>
        </authorList>
    </citation>
    <scope>NUCLEOTIDE SEQUENCE</scope>
    <source>
        <strain evidence="1">Expedition CK06-06</strain>
    </source>
</reference>
<comment type="caution">
    <text evidence="1">The sequence shown here is derived from an EMBL/GenBank/DDBJ whole genome shotgun (WGS) entry which is preliminary data.</text>
</comment>
<accession>X1ARS6</accession>
<dbReference type="AlphaFoldDB" id="X1ARS6"/>